<dbReference type="EMBL" id="CM044704">
    <property type="protein sequence ID" value="KAI5665982.1"/>
    <property type="molecule type" value="Genomic_DNA"/>
</dbReference>
<name>A0ACC0AY83_CATRO</name>
<reference evidence="2" key="1">
    <citation type="journal article" date="2023" name="Nat. Plants">
        <title>Single-cell RNA sequencing provides a high-resolution roadmap for understanding the multicellular compartmentation of specialized metabolism.</title>
        <authorList>
            <person name="Sun S."/>
            <person name="Shen X."/>
            <person name="Li Y."/>
            <person name="Li Y."/>
            <person name="Wang S."/>
            <person name="Li R."/>
            <person name="Zhang H."/>
            <person name="Shen G."/>
            <person name="Guo B."/>
            <person name="Wei J."/>
            <person name="Xu J."/>
            <person name="St-Pierre B."/>
            <person name="Chen S."/>
            <person name="Sun C."/>
        </authorList>
    </citation>
    <scope>NUCLEOTIDE SEQUENCE [LARGE SCALE GENOMIC DNA]</scope>
</reference>
<protein>
    <submittedName>
        <fullName evidence="1">Uncharacterized protein</fullName>
    </submittedName>
</protein>
<evidence type="ECO:0000313" key="1">
    <source>
        <dbReference type="EMBL" id="KAI5665982.1"/>
    </source>
</evidence>
<sequence>MWTSKSLFPDLLFGLLVAACAFWAIVRMYDYFFRFWTRARSNRPFVNSLLGRTELRLHVPPNIAQATRGRGFRIQLGVLGRELNNLVDTTTESATLTELHPSTATPSMTEEETNAMPIQKYNVNSQANASSSATEASSSRASGEDRADVYFNEEAEDALICYICSERIFNAHLVHRLPCSHQFHLNCIKQWFKKHSTCPECTARM</sequence>
<proteinExistence type="predicted"/>
<comment type="caution">
    <text evidence="1">The sequence shown here is derived from an EMBL/GenBank/DDBJ whole genome shotgun (WGS) entry which is preliminary data.</text>
</comment>
<accession>A0ACC0AY83</accession>
<gene>
    <name evidence="1" type="ORF">M9H77_15835</name>
</gene>
<organism evidence="1 2">
    <name type="scientific">Catharanthus roseus</name>
    <name type="common">Madagascar periwinkle</name>
    <name type="synonym">Vinca rosea</name>
    <dbReference type="NCBI Taxonomy" id="4058"/>
    <lineage>
        <taxon>Eukaryota</taxon>
        <taxon>Viridiplantae</taxon>
        <taxon>Streptophyta</taxon>
        <taxon>Embryophyta</taxon>
        <taxon>Tracheophyta</taxon>
        <taxon>Spermatophyta</taxon>
        <taxon>Magnoliopsida</taxon>
        <taxon>eudicotyledons</taxon>
        <taxon>Gunneridae</taxon>
        <taxon>Pentapetalae</taxon>
        <taxon>asterids</taxon>
        <taxon>lamiids</taxon>
        <taxon>Gentianales</taxon>
        <taxon>Apocynaceae</taxon>
        <taxon>Rauvolfioideae</taxon>
        <taxon>Vinceae</taxon>
        <taxon>Catharanthinae</taxon>
        <taxon>Catharanthus</taxon>
    </lineage>
</organism>
<dbReference type="Proteomes" id="UP001060085">
    <property type="component" value="Linkage Group LG04"/>
</dbReference>
<keyword evidence="2" id="KW-1185">Reference proteome</keyword>
<evidence type="ECO:0000313" key="2">
    <source>
        <dbReference type="Proteomes" id="UP001060085"/>
    </source>
</evidence>